<gene>
    <name evidence="1" type="ORF">g.6979</name>
</gene>
<organism evidence="1">
    <name type="scientific">Clastoptera arizonana</name>
    <name type="common">Arizona spittle bug</name>
    <dbReference type="NCBI Taxonomy" id="38151"/>
    <lineage>
        <taxon>Eukaryota</taxon>
        <taxon>Metazoa</taxon>
        <taxon>Ecdysozoa</taxon>
        <taxon>Arthropoda</taxon>
        <taxon>Hexapoda</taxon>
        <taxon>Insecta</taxon>
        <taxon>Pterygota</taxon>
        <taxon>Neoptera</taxon>
        <taxon>Paraneoptera</taxon>
        <taxon>Hemiptera</taxon>
        <taxon>Auchenorrhyncha</taxon>
        <taxon>Cercopoidea</taxon>
        <taxon>Clastopteridae</taxon>
        <taxon>Clastoptera</taxon>
    </lineage>
</organism>
<evidence type="ECO:0000313" key="1">
    <source>
        <dbReference type="EMBL" id="JAS20949.1"/>
    </source>
</evidence>
<dbReference type="EMBL" id="GEDC01016349">
    <property type="protein sequence ID" value="JAS20949.1"/>
    <property type="molecule type" value="Transcribed_RNA"/>
</dbReference>
<proteinExistence type="predicted"/>
<sequence>QNSSKINNVEAKNFDLAKTSEKGFDIDIAQLERQKTANFKKKTQEIIQCGKFEQFDLESSGLTLCCSPNSSKQILSPEGKINIKEGIDNLEGESLNLTVAELNSNDLEESNSLGMLHSQDSCLEIESPRNEKSTQNSSKINNVEAKNFDLAKTSEKGFDIDIAQLERQKTANFKKKTQEIIQCGKFEQFDLESSGLTLCCSPNSSKQILSPEGKINIKEGIDNLEGESLNLTVAELNSNDLEESNSLGMLHSQDSCLEIES</sequence>
<feature type="non-terminal residue" evidence="1">
    <location>
        <position position="1"/>
    </location>
</feature>
<protein>
    <submittedName>
        <fullName evidence="1">Uncharacterized protein</fullName>
    </submittedName>
</protein>
<feature type="non-terminal residue" evidence="1">
    <location>
        <position position="261"/>
    </location>
</feature>
<accession>A0A1B6D5I1</accession>
<reference evidence="1" key="1">
    <citation type="submission" date="2015-12" db="EMBL/GenBank/DDBJ databases">
        <title>De novo transcriptome assembly of four potential Pierce s Disease insect vectors from Arizona vineyards.</title>
        <authorList>
            <person name="Tassone E.E."/>
        </authorList>
    </citation>
    <scope>NUCLEOTIDE SEQUENCE</scope>
</reference>
<dbReference type="AlphaFoldDB" id="A0A1B6D5I1"/>
<name>A0A1B6D5I1_9HEMI</name>